<sequence length="290" mass="31856">MPTRLIINADDFGLTPGVNRAIAELHQAGALTSATLMANGTAFDDAVAIAHANPTLGVGCHVVLTDGDPVSQPESIPSLLGPNSGLDRRSLRPKLLDFVRDLVLGRISELDIEREATAQIRKLQHAGIAVTHIDTHKHTHMFPQVTRPLLRVAEAHGIRAIRHPFEARWSWSLGHGGVSRRIQMKILDQLRQPFNAQPEILFEEVRSTTGSIGISATGDLDQQTLVQIMAKLPEGTWELVCHPGYNDTDLDGISTRLRSHRKIEYDALLAVIPEILSHPNPPALIHYGYL</sequence>
<organism evidence="6 7">
    <name type="scientific">Granulicella aggregans</name>
    <dbReference type="NCBI Taxonomy" id="474949"/>
    <lineage>
        <taxon>Bacteria</taxon>
        <taxon>Pseudomonadati</taxon>
        <taxon>Acidobacteriota</taxon>
        <taxon>Terriglobia</taxon>
        <taxon>Terriglobales</taxon>
        <taxon>Acidobacteriaceae</taxon>
        <taxon>Granulicella</taxon>
    </lineage>
</organism>
<dbReference type="Proteomes" id="UP000540989">
    <property type="component" value="Unassembled WGS sequence"/>
</dbReference>
<keyword evidence="7" id="KW-1185">Reference proteome</keyword>
<dbReference type="Gene3D" id="3.20.20.370">
    <property type="entry name" value="Glycoside hydrolase/deacetylase"/>
    <property type="match status" value="1"/>
</dbReference>
<comment type="caution">
    <text evidence="6">The sequence shown here is derived from an EMBL/GenBank/DDBJ whole genome shotgun (WGS) entry which is preliminary data.</text>
</comment>
<keyword evidence="2" id="KW-0479">Metal-binding</keyword>
<dbReference type="CDD" id="cd10808">
    <property type="entry name" value="YdjC"/>
    <property type="match status" value="1"/>
</dbReference>
<protein>
    <submittedName>
        <fullName evidence="6">Putative glycoside hydrolase/deacetylase ChbG (UPF0249 family)</fullName>
    </submittedName>
</protein>
<accession>A0A7W7ZA47</accession>
<keyword evidence="3 6" id="KW-0378">Hydrolase</keyword>
<dbReference type="RefSeq" id="WP_184213713.1">
    <property type="nucleotide sequence ID" value="NZ_JACHIP010000001.1"/>
</dbReference>
<evidence type="ECO:0000313" key="7">
    <source>
        <dbReference type="Proteomes" id="UP000540989"/>
    </source>
</evidence>
<keyword evidence="5" id="KW-0119">Carbohydrate metabolism</keyword>
<proteinExistence type="predicted"/>
<dbReference type="PANTHER" id="PTHR31609:SF1">
    <property type="entry name" value="CARBOHYDRATE DEACETYLASE"/>
    <property type="match status" value="1"/>
</dbReference>
<dbReference type="PANTHER" id="PTHR31609">
    <property type="entry name" value="YDJC DEACETYLASE FAMILY MEMBER"/>
    <property type="match status" value="1"/>
</dbReference>
<evidence type="ECO:0000256" key="3">
    <source>
        <dbReference type="ARBA" id="ARBA00022801"/>
    </source>
</evidence>
<dbReference type="GO" id="GO:0019213">
    <property type="term" value="F:deacetylase activity"/>
    <property type="evidence" value="ECO:0007669"/>
    <property type="project" value="TreeGrafter"/>
</dbReference>
<dbReference type="GO" id="GO:0016787">
    <property type="term" value="F:hydrolase activity"/>
    <property type="evidence" value="ECO:0007669"/>
    <property type="project" value="UniProtKB-KW"/>
</dbReference>
<dbReference type="Pfam" id="PF04794">
    <property type="entry name" value="YdjC"/>
    <property type="match status" value="1"/>
</dbReference>
<dbReference type="EMBL" id="JACHIP010000001">
    <property type="protein sequence ID" value="MBB5056002.1"/>
    <property type="molecule type" value="Genomic_DNA"/>
</dbReference>
<evidence type="ECO:0000256" key="4">
    <source>
        <dbReference type="ARBA" id="ARBA00022842"/>
    </source>
</evidence>
<evidence type="ECO:0000256" key="1">
    <source>
        <dbReference type="ARBA" id="ARBA00001946"/>
    </source>
</evidence>
<dbReference type="GO" id="GO:0005975">
    <property type="term" value="P:carbohydrate metabolic process"/>
    <property type="evidence" value="ECO:0007669"/>
    <property type="project" value="InterPro"/>
</dbReference>
<evidence type="ECO:0000256" key="2">
    <source>
        <dbReference type="ARBA" id="ARBA00022723"/>
    </source>
</evidence>
<comment type="cofactor">
    <cofactor evidence="1">
        <name>Mg(2+)</name>
        <dbReference type="ChEBI" id="CHEBI:18420"/>
    </cofactor>
</comment>
<keyword evidence="4" id="KW-0460">Magnesium</keyword>
<dbReference type="InterPro" id="IPR011330">
    <property type="entry name" value="Glyco_hydro/deAcase_b/a-brl"/>
</dbReference>
<evidence type="ECO:0000256" key="5">
    <source>
        <dbReference type="ARBA" id="ARBA00023277"/>
    </source>
</evidence>
<dbReference type="GO" id="GO:0046872">
    <property type="term" value="F:metal ion binding"/>
    <property type="evidence" value="ECO:0007669"/>
    <property type="project" value="UniProtKB-KW"/>
</dbReference>
<name>A0A7W7ZA47_9BACT</name>
<gene>
    <name evidence="6" type="ORF">HDF16_000671</name>
</gene>
<evidence type="ECO:0000313" key="6">
    <source>
        <dbReference type="EMBL" id="MBB5056002.1"/>
    </source>
</evidence>
<dbReference type="AlphaFoldDB" id="A0A7W7ZA47"/>
<dbReference type="InterPro" id="IPR006879">
    <property type="entry name" value="YdjC-like"/>
</dbReference>
<dbReference type="SUPFAM" id="SSF88713">
    <property type="entry name" value="Glycoside hydrolase/deacetylase"/>
    <property type="match status" value="1"/>
</dbReference>
<reference evidence="6 7" key="1">
    <citation type="submission" date="2020-08" db="EMBL/GenBank/DDBJ databases">
        <title>Genomic Encyclopedia of Type Strains, Phase IV (KMG-V): Genome sequencing to study the core and pangenomes of soil and plant-associated prokaryotes.</title>
        <authorList>
            <person name="Whitman W."/>
        </authorList>
    </citation>
    <scope>NUCLEOTIDE SEQUENCE [LARGE SCALE GENOMIC DNA]</scope>
    <source>
        <strain evidence="6 7">M8UP14</strain>
    </source>
</reference>